<dbReference type="EMBL" id="BAABFL010000350">
    <property type="protein sequence ID" value="GAA4650015.1"/>
    <property type="molecule type" value="Genomic_DNA"/>
</dbReference>
<evidence type="ECO:0000313" key="3">
    <source>
        <dbReference type="Proteomes" id="UP001500604"/>
    </source>
</evidence>
<evidence type="ECO:0000256" key="1">
    <source>
        <dbReference type="SAM" id="Phobius"/>
    </source>
</evidence>
<sequence>MANDEALLERIASRSQKRPERASTVSEQALRETNHQLLLERMQEIRARRKHRKQFDSKTFTLLRIQVMFLAGIILLQGFKPYGFHLDEWVFGLFVNGSLIYTYAIIRYIASDLFNGRHDLLKQNVRD</sequence>
<keyword evidence="1" id="KW-1133">Transmembrane helix</keyword>
<comment type="caution">
    <text evidence="2">The sequence shown here is derived from an EMBL/GenBank/DDBJ whole genome shotgun (WGS) entry which is preliminary data.</text>
</comment>
<evidence type="ECO:0000313" key="2">
    <source>
        <dbReference type="EMBL" id="GAA4650015.1"/>
    </source>
</evidence>
<feature type="transmembrane region" description="Helical" evidence="1">
    <location>
        <begin position="59"/>
        <end position="77"/>
    </location>
</feature>
<gene>
    <name evidence="2" type="ORF">GCM10023116_22980</name>
</gene>
<protein>
    <recommendedName>
        <fullName evidence="4">2TM domain-containing protein</fullName>
    </recommendedName>
</protein>
<feature type="transmembrane region" description="Helical" evidence="1">
    <location>
        <begin position="89"/>
        <end position="110"/>
    </location>
</feature>
<keyword evidence="1" id="KW-0472">Membrane</keyword>
<proteinExistence type="predicted"/>
<evidence type="ECO:0008006" key="4">
    <source>
        <dbReference type="Google" id="ProtNLM"/>
    </source>
</evidence>
<keyword evidence="3" id="KW-1185">Reference proteome</keyword>
<reference evidence="3" key="1">
    <citation type="journal article" date="2019" name="Int. J. Syst. Evol. Microbiol.">
        <title>The Global Catalogue of Microorganisms (GCM) 10K type strain sequencing project: providing services to taxonomists for standard genome sequencing and annotation.</title>
        <authorList>
            <consortium name="The Broad Institute Genomics Platform"/>
            <consortium name="The Broad Institute Genome Sequencing Center for Infectious Disease"/>
            <person name="Wu L."/>
            <person name="Ma J."/>
        </authorList>
    </citation>
    <scope>NUCLEOTIDE SEQUENCE [LARGE SCALE GENOMIC DNA]</scope>
    <source>
        <strain evidence="3">JCM 17805</strain>
    </source>
</reference>
<organism evidence="2 3">
    <name type="scientific">Kistimonas scapharcae</name>
    <dbReference type="NCBI Taxonomy" id="1036133"/>
    <lineage>
        <taxon>Bacteria</taxon>
        <taxon>Pseudomonadati</taxon>
        <taxon>Pseudomonadota</taxon>
        <taxon>Gammaproteobacteria</taxon>
        <taxon>Oceanospirillales</taxon>
        <taxon>Endozoicomonadaceae</taxon>
        <taxon>Kistimonas</taxon>
    </lineage>
</organism>
<accession>A0ABP8V4L9</accession>
<dbReference type="RefSeq" id="WP_345196085.1">
    <property type="nucleotide sequence ID" value="NZ_BAABFL010000350.1"/>
</dbReference>
<name>A0ABP8V4L9_9GAMM</name>
<keyword evidence="1" id="KW-0812">Transmembrane</keyword>
<dbReference type="Proteomes" id="UP001500604">
    <property type="component" value="Unassembled WGS sequence"/>
</dbReference>